<protein>
    <recommendedName>
        <fullName evidence="3">Alginate lyase 2 domain-containing protein</fullName>
    </recommendedName>
</protein>
<evidence type="ECO:0000313" key="1">
    <source>
        <dbReference type="EMBL" id="EQB33114.1"/>
    </source>
</evidence>
<evidence type="ECO:0000313" key="2">
    <source>
        <dbReference type="Proteomes" id="UP000015523"/>
    </source>
</evidence>
<dbReference type="Proteomes" id="UP000015523">
    <property type="component" value="Unassembled WGS sequence"/>
</dbReference>
<comment type="caution">
    <text evidence="1">The sequence shown here is derived from an EMBL/GenBank/DDBJ whole genome shotgun (WGS) entry which is preliminary data.</text>
</comment>
<dbReference type="EMBL" id="AUWY01000048">
    <property type="protein sequence ID" value="EQB33114.1"/>
    <property type="molecule type" value="Genomic_DNA"/>
</dbReference>
<dbReference type="Gene3D" id="2.60.120.200">
    <property type="match status" value="1"/>
</dbReference>
<reference evidence="1 2" key="1">
    <citation type="journal article" date="2013" name="Genome Announc.">
        <title>Draft Genome Sequence of Sphingobium ummariense Strain RL-3, a Hexachlorocyclohexane-Degrading Bacterium.</title>
        <authorList>
            <person name="Kohli P."/>
            <person name="Dua A."/>
            <person name="Sangwan N."/>
            <person name="Oldach P."/>
            <person name="Khurana J.P."/>
            <person name="Lal R."/>
        </authorList>
    </citation>
    <scope>NUCLEOTIDE SEQUENCE [LARGE SCALE GENOMIC DNA]</scope>
    <source>
        <strain evidence="1 2">RL-3</strain>
    </source>
</reference>
<dbReference type="AlphaFoldDB" id="T0K8V5"/>
<evidence type="ECO:0008006" key="3">
    <source>
        <dbReference type="Google" id="ProtNLM"/>
    </source>
</evidence>
<name>T0K8V5_9SPHN</name>
<organism evidence="1 2">
    <name type="scientific">Sphingobium ummariense RL-3</name>
    <dbReference type="NCBI Taxonomy" id="1346791"/>
    <lineage>
        <taxon>Bacteria</taxon>
        <taxon>Pseudomonadati</taxon>
        <taxon>Pseudomonadota</taxon>
        <taxon>Alphaproteobacteria</taxon>
        <taxon>Sphingomonadales</taxon>
        <taxon>Sphingomonadaceae</taxon>
        <taxon>Sphingobium</taxon>
    </lineage>
</organism>
<accession>T0K8V5</accession>
<gene>
    <name evidence="1" type="ORF">M529_06170</name>
</gene>
<sequence>MRIGDGRTTKISFDMKLDRNYDTPLHALLHFQIFQPQSVAKTGAGNRPGGPVIALNIVPRSKRRNLSPDIQEFVIAIRNPDAQKFVWFDTRDNTVLYRGAIQKGAWNTYTFQITSSPLRDGGMGGRVIFLMNKQKKVDKVVHWGFSPKNYNVLDTMSIELGAYRTPDKSGHQTVFFDNLLIER</sequence>
<proteinExistence type="predicted"/>
<keyword evidence="2" id="KW-1185">Reference proteome</keyword>